<keyword evidence="2 10" id="KW-0547">Nucleotide-binding</keyword>
<evidence type="ECO:0000256" key="11">
    <source>
        <dbReference type="PIRSR" id="PIRSR001174-1"/>
    </source>
</evidence>
<dbReference type="InterPro" id="IPR027417">
    <property type="entry name" value="P-loop_NTPase"/>
</dbReference>
<dbReference type="InterPro" id="IPR003593">
    <property type="entry name" value="AAA+_ATPase"/>
</dbReference>
<dbReference type="GO" id="GO:0004176">
    <property type="term" value="F:ATP-dependent peptidase activity"/>
    <property type="evidence" value="ECO:0007669"/>
    <property type="project" value="UniProtKB-UniRule"/>
</dbReference>
<dbReference type="Pfam" id="PF22667">
    <property type="entry name" value="Lon_lid"/>
    <property type="match status" value="1"/>
</dbReference>
<dbReference type="GO" id="GO:0016887">
    <property type="term" value="F:ATP hydrolysis activity"/>
    <property type="evidence" value="ECO:0007669"/>
    <property type="project" value="InterPro"/>
</dbReference>
<evidence type="ECO:0000256" key="6">
    <source>
        <dbReference type="ARBA" id="ARBA00050665"/>
    </source>
</evidence>
<comment type="subcellular location">
    <subcellularLocation>
        <location evidence="10">Cytoplasm</location>
    </subcellularLocation>
</comment>
<evidence type="ECO:0000256" key="5">
    <source>
        <dbReference type="ARBA" id="ARBA00022840"/>
    </source>
</evidence>
<dbReference type="NCBIfam" id="TIGR00763">
    <property type="entry name" value="lon"/>
    <property type="match status" value="1"/>
</dbReference>
<dbReference type="InterPro" id="IPR004815">
    <property type="entry name" value="Lon_bac/euk-typ"/>
</dbReference>
<name>A0A1Q9JI35_9FIRM</name>
<dbReference type="InterPro" id="IPR054594">
    <property type="entry name" value="Lon_lid"/>
</dbReference>
<dbReference type="STRING" id="1261640.BHK98_07195"/>
<sequence>MFVVPVYNVIVVPEARILFQTDRFTQLAGRSPEEGEHVIFLVQKREESREELTADSFYPIGVSGVIKEVNPNGYLIVETTARVNVDSVRIGEEQRIELNVTPRADISDTDPEDEHERLEKLKAALIAYTSGFQWGPIARNYIMQWRNLNEIAAGMSQWMGNPPEDKYAILATDSKSARNDLIEKGMYEYIEIARLTTEAENEQEQDYRKAYRENAIRKQMDYLQKQLDEMHPENVSDARRFELKIEESGMNPDARREAEKVLNRLKQENQNSAESGMLYDYLDFVTGLSWKKEPAETIRISEAQEILDEDHFGMKRVKDRIIQQIAVMDLQKKQSGSILCFVGAPGTGKTSIGQSIARALHRKYVRVSLGGVRDEADIRGHRRTYIGAMPGRIMDGIAKSGVSNPVMVLDEVDKLGESYNGDPASALLEVLDPEQNSTFTDHYMNVPYDLSDVFFICTANTLDTIPEPLLNRMEVIRFPGYTAADKFQIARRHLLPKAMESMGIRPEDLKISDDVLRTIIDDYTAESGVRGLKKRLDTLCRVAAVEIVKNRTEAAGSMTAGITDGCEDKGAVSQEADAKGEVSSDDAAGSGVVVAVEDLRRYLDMTPISHDHVLAEKKPGIVTGLAWTSAGGEILFIETLFTKGNGKVVITGQLGDVMKESVQIAVSLVKSLFPDKEKLFEENDLHVHVPAGAVPKDGPSAGITLTTALASLVTGNAVSPKLAMTGEVSLRGVVTPIGGLTEKLMAAQRAGVETVFIPAENVNDLEDVPQEAKDKLEIIPVSEVKEVLQKAEIL</sequence>
<keyword evidence="10" id="KW-0963">Cytoplasm</keyword>
<evidence type="ECO:0000256" key="7">
    <source>
        <dbReference type="ARBA" id="ARBA00053875"/>
    </source>
</evidence>
<dbReference type="InterPro" id="IPR008268">
    <property type="entry name" value="Peptidase_S16_AS"/>
</dbReference>
<dbReference type="InterPro" id="IPR027065">
    <property type="entry name" value="Lon_Prtase"/>
</dbReference>
<keyword evidence="1 10" id="KW-0645">Protease</keyword>
<dbReference type="SUPFAM" id="SSF52540">
    <property type="entry name" value="P-loop containing nucleoside triphosphate hydrolases"/>
    <property type="match status" value="1"/>
</dbReference>
<evidence type="ECO:0000256" key="4">
    <source>
        <dbReference type="ARBA" id="ARBA00022825"/>
    </source>
</evidence>
<feature type="active site" evidence="11 13">
    <location>
        <position position="700"/>
    </location>
</feature>
<comment type="subunit">
    <text evidence="10">Homohexamer. Organized in a ring with a central cavity.</text>
</comment>
<feature type="binding site" evidence="12">
    <location>
        <begin position="343"/>
        <end position="350"/>
    </location>
    <ligand>
        <name>ATP</name>
        <dbReference type="ChEBI" id="CHEBI:30616"/>
    </ligand>
</feature>
<evidence type="ECO:0000259" key="15">
    <source>
        <dbReference type="PROSITE" id="PS51786"/>
    </source>
</evidence>
<dbReference type="Gene3D" id="1.20.5.5270">
    <property type="match status" value="1"/>
</dbReference>
<evidence type="ECO:0000256" key="14">
    <source>
        <dbReference type="RuleBase" id="RU000591"/>
    </source>
</evidence>
<dbReference type="InterPro" id="IPR014721">
    <property type="entry name" value="Ribsml_uS5_D2-typ_fold_subgr"/>
</dbReference>
<dbReference type="Gene3D" id="3.40.50.300">
    <property type="entry name" value="P-loop containing nucleotide triphosphate hydrolases"/>
    <property type="match status" value="1"/>
</dbReference>
<dbReference type="InterPro" id="IPR003111">
    <property type="entry name" value="Lon_prtase_N"/>
</dbReference>
<dbReference type="AlphaFoldDB" id="A0A1Q9JI35"/>
<evidence type="ECO:0000313" key="17">
    <source>
        <dbReference type="Proteomes" id="UP000187404"/>
    </source>
</evidence>
<reference evidence="16 17" key="1">
    <citation type="journal article" date="2016" name="Appl. Environ. Microbiol.">
        <title>Function and Phylogeny of Bacterial Butyryl Coenzyme A:Acetate Transferases and Their Diversity in the Proximal Colon of Swine.</title>
        <authorList>
            <person name="Trachsel J."/>
            <person name="Bayles D.O."/>
            <person name="Looft T."/>
            <person name="Levine U.Y."/>
            <person name="Allen H.K."/>
        </authorList>
    </citation>
    <scope>NUCLEOTIDE SEQUENCE [LARGE SCALE GENOMIC DNA]</scope>
    <source>
        <strain evidence="16 17">68-3-10</strain>
    </source>
</reference>
<dbReference type="InterPro" id="IPR008269">
    <property type="entry name" value="Lon_proteolytic"/>
</dbReference>
<dbReference type="PROSITE" id="PS01046">
    <property type="entry name" value="LON_SER"/>
    <property type="match status" value="1"/>
</dbReference>
<evidence type="ECO:0000313" key="16">
    <source>
        <dbReference type="EMBL" id="OLR55863.1"/>
    </source>
</evidence>
<dbReference type="PANTHER" id="PTHR43718">
    <property type="entry name" value="LON PROTEASE"/>
    <property type="match status" value="1"/>
</dbReference>
<dbReference type="FunFam" id="3.40.50.300:FF:000021">
    <property type="entry name" value="Lon protease homolog"/>
    <property type="match status" value="1"/>
</dbReference>
<dbReference type="GO" id="GO:0006515">
    <property type="term" value="P:protein quality control for misfolded or incompletely synthesized proteins"/>
    <property type="evidence" value="ECO:0007669"/>
    <property type="project" value="TreeGrafter"/>
</dbReference>
<dbReference type="GO" id="GO:0005524">
    <property type="term" value="F:ATP binding"/>
    <property type="evidence" value="ECO:0007669"/>
    <property type="project" value="UniProtKB-KW"/>
</dbReference>
<dbReference type="OrthoDB" id="9803599at2"/>
<dbReference type="PANTHER" id="PTHR43718:SF2">
    <property type="entry name" value="LON PROTEASE HOMOLOG, MITOCHONDRIAL"/>
    <property type="match status" value="1"/>
</dbReference>
<dbReference type="Pfam" id="PF00004">
    <property type="entry name" value="AAA"/>
    <property type="match status" value="1"/>
</dbReference>
<dbReference type="Proteomes" id="UP000187404">
    <property type="component" value="Unassembled WGS sequence"/>
</dbReference>
<gene>
    <name evidence="16" type="ORF">BHK98_07195</name>
</gene>
<dbReference type="CDD" id="cd19500">
    <property type="entry name" value="RecA-like_Lon"/>
    <property type="match status" value="1"/>
</dbReference>
<evidence type="ECO:0000256" key="2">
    <source>
        <dbReference type="ARBA" id="ARBA00022741"/>
    </source>
</evidence>
<dbReference type="Pfam" id="PF02190">
    <property type="entry name" value="LON_substr_bdg"/>
    <property type="match status" value="1"/>
</dbReference>
<dbReference type="SMART" id="SM00382">
    <property type="entry name" value="AAA"/>
    <property type="match status" value="1"/>
</dbReference>
<dbReference type="EC" id="3.4.21.53" evidence="8 10"/>
<dbReference type="InterPro" id="IPR003959">
    <property type="entry name" value="ATPase_AAA_core"/>
</dbReference>
<dbReference type="Gene3D" id="3.30.230.10">
    <property type="match status" value="1"/>
</dbReference>
<keyword evidence="3 10" id="KW-0378">Hydrolase</keyword>
<comment type="function">
    <text evidence="7">ATP-dependent serine protease that mediates the selective degradation of mutant and abnormal proteins as well as certain short-lived regulatory proteins. Required for cellular homeostasis and for survival from DNA damage and developmental changes induced by stress. Degrades polypeptides processively to yield small peptide fragments that are 5 to 10 amino acids long. Binds to DNA in a double-stranded, site-specific manner.</text>
</comment>
<evidence type="ECO:0000256" key="13">
    <source>
        <dbReference type="PROSITE-ProRule" id="PRU01122"/>
    </source>
</evidence>
<feature type="domain" description="Lon proteolytic" evidence="15">
    <location>
        <begin position="616"/>
        <end position="794"/>
    </location>
</feature>
<evidence type="ECO:0000256" key="1">
    <source>
        <dbReference type="ARBA" id="ARBA00022670"/>
    </source>
</evidence>
<organism evidence="16 17">
    <name type="scientific">Hornefia porci</name>
    <dbReference type="NCBI Taxonomy" id="2652292"/>
    <lineage>
        <taxon>Bacteria</taxon>
        <taxon>Bacillati</taxon>
        <taxon>Bacillota</taxon>
        <taxon>Clostridia</taxon>
        <taxon>Peptostreptococcales</taxon>
        <taxon>Anaerovoracaceae</taxon>
        <taxon>Hornefia</taxon>
    </lineage>
</organism>
<feature type="active site" evidence="11 13">
    <location>
        <position position="743"/>
    </location>
</feature>
<comment type="catalytic activity">
    <reaction evidence="6 10 13">
        <text>Hydrolysis of proteins in presence of ATP.</text>
        <dbReference type="EC" id="3.4.21.53"/>
    </reaction>
</comment>
<keyword evidence="5 10" id="KW-0067">ATP-binding</keyword>
<protein>
    <recommendedName>
        <fullName evidence="9 10">Lon protease</fullName>
        <ecNumber evidence="8 10">3.4.21.53</ecNumber>
    </recommendedName>
</protein>
<evidence type="ECO:0000256" key="3">
    <source>
        <dbReference type="ARBA" id="ARBA00022801"/>
    </source>
</evidence>
<dbReference type="Pfam" id="PF05362">
    <property type="entry name" value="Lon_C"/>
    <property type="match status" value="1"/>
</dbReference>
<dbReference type="EMBL" id="MJIE01000001">
    <property type="protein sequence ID" value="OLR55863.1"/>
    <property type="molecule type" value="Genomic_DNA"/>
</dbReference>
<comment type="similarity">
    <text evidence="10 13 14">Belongs to the peptidase S16 family.</text>
</comment>
<dbReference type="GO" id="GO:0005737">
    <property type="term" value="C:cytoplasm"/>
    <property type="evidence" value="ECO:0007669"/>
    <property type="project" value="UniProtKB-SubCell"/>
</dbReference>
<evidence type="ECO:0000256" key="9">
    <source>
        <dbReference type="ARBA" id="ARBA00071934"/>
    </source>
</evidence>
<evidence type="ECO:0000256" key="10">
    <source>
        <dbReference type="PIRNR" id="PIRNR001174"/>
    </source>
</evidence>
<evidence type="ECO:0000256" key="8">
    <source>
        <dbReference type="ARBA" id="ARBA00066743"/>
    </source>
</evidence>
<dbReference type="InterPro" id="IPR020568">
    <property type="entry name" value="Ribosomal_Su5_D2-typ_SF"/>
</dbReference>
<proteinExistence type="inferred from homology"/>
<accession>A0A1Q9JI35</accession>
<dbReference type="PRINTS" id="PR00830">
    <property type="entry name" value="ENDOLAPTASE"/>
</dbReference>
<dbReference type="SUPFAM" id="SSF88697">
    <property type="entry name" value="PUA domain-like"/>
    <property type="match status" value="1"/>
</dbReference>
<dbReference type="RefSeq" id="WP_075712908.1">
    <property type="nucleotide sequence ID" value="NZ_MJIE01000001.1"/>
</dbReference>
<dbReference type="GO" id="GO:0004252">
    <property type="term" value="F:serine-type endopeptidase activity"/>
    <property type="evidence" value="ECO:0007669"/>
    <property type="project" value="UniProtKB-UniRule"/>
</dbReference>
<dbReference type="PROSITE" id="PS51786">
    <property type="entry name" value="LON_PROTEOLYTIC"/>
    <property type="match status" value="1"/>
</dbReference>
<dbReference type="PIRSF" id="PIRSF001174">
    <property type="entry name" value="Lon_proteas"/>
    <property type="match status" value="1"/>
</dbReference>
<dbReference type="InterPro" id="IPR015947">
    <property type="entry name" value="PUA-like_sf"/>
</dbReference>
<keyword evidence="17" id="KW-1185">Reference proteome</keyword>
<dbReference type="Gene3D" id="1.20.58.1480">
    <property type="match status" value="1"/>
</dbReference>
<comment type="caution">
    <text evidence="16">The sequence shown here is derived from an EMBL/GenBank/DDBJ whole genome shotgun (WGS) entry which is preliminary data.</text>
</comment>
<dbReference type="SUPFAM" id="SSF54211">
    <property type="entry name" value="Ribosomal protein S5 domain 2-like"/>
    <property type="match status" value="1"/>
</dbReference>
<keyword evidence="4 10" id="KW-0720">Serine protease</keyword>
<dbReference type="Gene3D" id="1.10.8.60">
    <property type="match status" value="1"/>
</dbReference>
<evidence type="ECO:0000256" key="12">
    <source>
        <dbReference type="PIRSR" id="PIRSR001174-2"/>
    </source>
</evidence>